<dbReference type="InterPro" id="IPR008576">
    <property type="entry name" value="MeTrfase_NTM1"/>
</dbReference>
<keyword evidence="4" id="KW-0949">S-adenosyl-L-methionine</keyword>
<evidence type="ECO:0000256" key="3">
    <source>
        <dbReference type="ARBA" id="ARBA00022679"/>
    </source>
</evidence>
<reference evidence="11 12" key="1">
    <citation type="submission" date="2024-04" db="EMBL/GenBank/DDBJ databases">
        <title>Phyllosticta paracitricarpa is synonymous to the EU quarantine fungus P. citricarpa based on phylogenomic analyses.</title>
        <authorList>
            <consortium name="Lawrence Berkeley National Laboratory"/>
            <person name="Van Ingen-Buijs V.A."/>
            <person name="Van Westerhoven A.C."/>
            <person name="Haridas S."/>
            <person name="Skiadas P."/>
            <person name="Martin F."/>
            <person name="Groenewald J.Z."/>
            <person name="Crous P.W."/>
            <person name="Seidl M.F."/>
        </authorList>
    </citation>
    <scope>NUCLEOTIDE SEQUENCE [LARGE SCALE GENOMIC DNA]</scope>
    <source>
        <strain evidence="11 12">CBS 123374</strain>
    </source>
</reference>
<dbReference type="EMBL" id="JBBWRZ010000004">
    <property type="protein sequence ID" value="KAK8237922.1"/>
    <property type="molecule type" value="Genomic_DNA"/>
</dbReference>
<evidence type="ECO:0000256" key="7">
    <source>
        <dbReference type="ARBA" id="ARBA00043129"/>
    </source>
</evidence>
<comment type="caution">
    <text evidence="11">The sequence shown here is derived from an EMBL/GenBank/DDBJ whole genome shotgun (WGS) entry which is preliminary data.</text>
</comment>
<keyword evidence="12" id="KW-1185">Reference proteome</keyword>
<dbReference type="CDD" id="cd02440">
    <property type="entry name" value="AdoMet_MTases"/>
    <property type="match status" value="1"/>
</dbReference>
<accession>A0ABR1YSR5</accession>
<evidence type="ECO:0000313" key="12">
    <source>
        <dbReference type="Proteomes" id="UP001492380"/>
    </source>
</evidence>
<organism evidence="11 12">
    <name type="scientific">Phyllosticta capitalensis</name>
    <dbReference type="NCBI Taxonomy" id="121624"/>
    <lineage>
        <taxon>Eukaryota</taxon>
        <taxon>Fungi</taxon>
        <taxon>Dikarya</taxon>
        <taxon>Ascomycota</taxon>
        <taxon>Pezizomycotina</taxon>
        <taxon>Dothideomycetes</taxon>
        <taxon>Dothideomycetes incertae sedis</taxon>
        <taxon>Botryosphaeriales</taxon>
        <taxon>Phyllostictaceae</taxon>
        <taxon>Phyllosticta</taxon>
    </lineage>
</organism>
<evidence type="ECO:0000256" key="5">
    <source>
        <dbReference type="ARBA" id="ARBA00039112"/>
    </source>
</evidence>
<comment type="catalytic activity">
    <reaction evidence="8">
        <text>N-terminal L-seryl-L-prolyl-L-lysyl-[protein] + 3 S-adenosyl-L-methionine = N-terminal N,N,N-trimethyl-L-seryl-L-prolyl-L-lysyl-[protein] + 3 S-adenosyl-L-homocysteine + 3 H(+)</text>
        <dbReference type="Rhea" id="RHEA:54724"/>
        <dbReference type="Rhea" id="RHEA-COMP:13789"/>
        <dbReference type="Rhea" id="RHEA-COMP:13973"/>
        <dbReference type="ChEBI" id="CHEBI:15378"/>
        <dbReference type="ChEBI" id="CHEBI:57856"/>
        <dbReference type="ChEBI" id="CHEBI:59789"/>
        <dbReference type="ChEBI" id="CHEBI:138061"/>
        <dbReference type="ChEBI" id="CHEBI:138317"/>
        <dbReference type="EC" id="2.1.1.244"/>
    </reaction>
</comment>
<keyword evidence="3" id="KW-0808">Transferase</keyword>
<name>A0ABR1YSR5_9PEZI</name>
<dbReference type="InterPro" id="IPR029063">
    <property type="entry name" value="SAM-dependent_MTases_sf"/>
</dbReference>
<evidence type="ECO:0000256" key="2">
    <source>
        <dbReference type="ARBA" id="ARBA00022603"/>
    </source>
</evidence>
<dbReference type="EC" id="2.1.1.244" evidence="5"/>
<dbReference type="PANTHER" id="PTHR12753:SF0">
    <property type="entry name" value="ALPHA N-TERMINAL PROTEIN METHYLTRANSFERASE 1"/>
    <property type="match status" value="1"/>
</dbReference>
<evidence type="ECO:0000256" key="4">
    <source>
        <dbReference type="ARBA" id="ARBA00022691"/>
    </source>
</evidence>
<sequence>MSDVDEDAPDASINHAAAIDYWNTIQPTVNGMLGGFPQVSRIELQGSSNFYAKVRRLTGRQTRELVPHAVDCGAGIGRVTAGFLQKVAQVIDIVEPVKKFTDELQAEACKDLVEQGRVGTIYNSGLESWTSTASYKYDLIWNQWCLGHLTDAQLVEYFVRCCQYLAEGGLIVVKENMSSDPHGRDLFDEEDSSVTRTEEKFRKLFEESGLDLVWSEVQRGMPKGLYGVKMFALRPKPRSA</sequence>
<evidence type="ECO:0000256" key="6">
    <source>
        <dbReference type="ARBA" id="ARBA00039449"/>
    </source>
</evidence>
<keyword evidence="2" id="KW-0489">Methyltransferase</keyword>
<dbReference type="SUPFAM" id="SSF53335">
    <property type="entry name" value="S-adenosyl-L-methionine-dependent methyltransferases"/>
    <property type="match status" value="1"/>
</dbReference>
<evidence type="ECO:0000313" key="11">
    <source>
        <dbReference type="EMBL" id="KAK8237922.1"/>
    </source>
</evidence>
<evidence type="ECO:0000256" key="1">
    <source>
        <dbReference type="ARBA" id="ARBA00009059"/>
    </source>
</evidence>
<evidence type="ECO:0000256" key="9">
    <source>
        <dbReference type="ARBA" id="ARBA00047885"/>
    </source>
</evidence>
<gene>
    <name evidence="11" type="ORF">HDK90DRAFT_207892</name>
</gene>
<dbReference type="Gene3D" id="3.40.50.150">
    <property type="entry name" value="Vaccinia Virus protein VP39"/>
    <property type="match status" value="1"/>
</dbReference>
<protein>
    <recommendedName>
        <fullName evidence="6">Alpha N-terminal protein methyltransferase 1</fullName>
        <ecNumber evidence="5">2.1.1.244</ecNumber>
    </recommendedName>
    <alternativeName>
        <fullName evidence="7">X-Pro-Lys N-terminal protein methyltransferase 1</fullName>
    </alternativeName>
</protein>
<comment type="similarity">
    <text evidence="1">Belongs to the methyltransferase superfamily. NTM1 family.</text>
</comment>
<proteinExistence type="inferred from homology"/>
<dbReference type="PANTHER" id="PTHR12753">
    <property type="entry name" value="AD-003 - RELATED"/>
    <property type="match status" value="1"/>
</dbReference>
<dbReference type="Pfam" id="PF05891">
    <property type="entry name" value="Methyltransf_PK"/>
    <property type="match status" value="1"/>
</dbReference>
<dbReference type="PIRSF" id="PIRSF016958">
    <property type="entry name" value="DUF858_MeTrfase_lik"/>
    <property type="match status" value="1"/>
</dbReference>
<comment type="catalytic activity">
    <reaction evidence="10">
        <text>N-terminal L-alanyl-L-prolyl-L-lysyl-[protein] + 3 S-adenosyl-L-methionine = N-terminal N,N,N-trimethyl-L-alanyl-L-prolyl-L-lysyl-[protein] + 3 S-adenosyl-L-homocysteine + 3 H(+)</text>
        <dbReference type="Rhea" id="RHEA:54712"/>
        <dbReference type="Rhea" id="RHEA-COMP:13785"/>
        <dbReference type="Rhea" id="RHEA-COMP:13971"/>
        <dbReference type="ChEBI" id="CHEBI:15378"/>
        <dbReference type="ChEBI" id="CHEBI:57856"/>
        <dbReference type="ChEBI" id="CHEBI:59789"/>
        <dbReference type="ChEBI" id="CHEBI:138057"/>
        <dbReference type="ChEBI" id="CHEBI:138315"/>
        <dbReference type="EC" id="2.1.1.244"/>
    </reaction>
</comment>
<dbReference type="Proteomes" id="UP001492380">
    <property type="component" value="Unassembled WGS sequence"/>
</dbReference>
<evidence type="ECO:0000256" key="10">
    <source>
        <dbReference type="ARBA" id="ARBA00048167"/>
    </source>
</evidence>
<comment type="catalytic activity">
    <reaction evidence="9">
        <text>N-terminal L-prolyl-L-prolyl-L-lysyl-[protein] + 2 S-adenosyl-L-methionine = N-terminal N,N-dimethyl-L-prolyl-L-prolyl-L-lysyl-[protein] + 2 S-adenosyl-L-homocysteine + 2 H(+)</text>
        <dbReference type="Rhea" id="RHEA:54736"/>
        <dbReference type="Rhea" id="RHEA-COMP:13787"/>
        <dbReference type="Rhea" id="RHEA-COMP:13974"/>
        <dbReference type="ChEBI" id="CHEBI:15378"/>
        <dbReference type="ChEBI" id="CHEBI:57856"/>
        <dbReference type="ChEBI" id="CHEBI:59789"/>
        <dbReference type="ChEBI" id="CHEBI:138059"/>
        <dbReference type="ChEBI" id="CHEBI:138318"/>
        <dbReference type="EC" id="2.1.1.244"/>
    </reaction>
</comment>
<evidence type="ECO:0000256" key="8">
    <source>
        <dbReference type="ARBA" id="ARBA00047306"/>
    </source>
</evidence>